<gene>
    <name evidence="3" type="ORF">ADICEAN_02368</name>
</gene>
<dbReference type="InterPro" id="IPR002881">
    <property type="entry name" value="DUF58"/>
</dbReference>
<keyword evidence="1" id="KW-0812">Transmembrane</keyword>
<dbReference type="STRING" id="1279009.ADICEAN_02368"/>
<evidence type="ECO:0000256" key="1">
    <source>
        <dbReference type="SAM" id="Phobius"/>
    </source>
</evidence>
<reference evidence="3 4" key="1">
    <citation type="journal article" date="2013" name="Genome Announc.">
        <title>Draft Genome Sequence of Cesiribacter andamanensis Strain AMV16T, Isolated from a Soil Sample from a Mud Volcano in the Andaman Islands, India.</title>
        <authorList>
            <person name="Shivaji S."/>
            <person name="Ara S."/>
            <person name="Begum Z."/>
            <person name="Srinivas T.N."/>
            <person name="Singh A."/>
            <person name="Kumar Pinnaka A."/>
        </authorList>
    </citation>
    <scope>NUCLEOTIDE SEQUENCE [LARGE SCALE GENOMIC DNA]</scope>
    <source>
        <strain evidence="3 4">AMV16</strain>
    </source>
</reference>
<dbReference type="eggNOG" id="COG1721">
    <property type="taxonomic scope" value="Bacteria"/>
</dbReference>
<comment type="caution">
    <text evidence="3">The sequence shown here is derived from an EMBL/GenBank/DDBJ whole genome shotgun (WGS) entry which is preliminary data.</text>
</comment>
<feature type="transmembrane region" description="Helical" evidence="1">
    <location>
        <begin position="25"/>
        <end position="44"/>
    </location>
</feature>
<evidence type="ECO:0000259" key="2">
    <source>
        <dbReference type="Pfam" id="PF01882"/>
    </source>
</evidence>
<dbReference type="PATRIC" id="fig|1279009.4.peg.2397"/>
<feature type="domain" description="DUF58" evidence="2">
    <location>
        <begin position="188"/>
        <end position="354"/>
    </location>
</feature>
<proteinExistence type="predicted"/>
<evidence type="ECO:0000313" key="3">
    <source>
        <dbReference type="EMBL" id="EMR02495.1"/>
    </source>
</evidence>
<name>M7NL25_9BACT</name>
<dbReference type="AlphaFoldDB" id="M7NL25"/>
<keyword evidence="4" id="KW-1185">Reference proteome</keyword>
<protein>
    <recommendedName>
        <fullName evidence="2">DUF58 domain-containing protein</fullName>
    </recommendedName>
</protein>
<keyword evidence="1" id="KW-0472">Membrane</keyword>
<accession>M7NL25</accession>
<dbReference type="PANTHER" id="PTHR33608:SF3">
    <property type="entry name" value="SLR2013 PROTEIN"/>
    <property type="match status" value="1"/>
</dbReference>
<dbReference type="Pfam" id="PF01882">
    <property type="entry name" value="DUF58"/>
    <property type="match status" value="1"/>
</dbReference>
<sequence length="428" mass="48950">MAALALVALGLAGFPLPSLLFWSKAGFGLLTLLLLVDVLVLYRLPRGLEGERTLADRLSNGDDNPVQLQFRNRYPFAISLTVIDEVPEQFQARHLQFALQLAAGVQKRHTYFLRPTKRGAYDFGFLNAYVASPLGLASRRYKFALHKEVPVYPSYIQMHKFELLAFSSLPEQGIKRFRRMGQNQEFEQIRDYVQGDDYRTLNWKATARSGQMMVNTYQDERSQQVVSLIDKGRLMHMPFEGLSLLDWSINACLALSNIAIKKGDKAGLITFQEKINLLLPPSRQGGQMNAILEALYKQKTAYKEADFSRLYMGVRRQLPQRSLLLLFTNFESLQGMRRQLPQLRQLARQHLLVVIFFENTELVQLLDAPVKGLEDVYTKTITQKLLHEKKLIVRELQQHGIQSLLTPPQGLTVSVINKYLELKSRGLI</sequence>
<dbReference type="Proteomes" id="UP000011910">
    <property type="component" value="Unassembled WGS sequence"/>
</dbReference>
<dbReference type="PANTHER" id="PTHR33608">
    <property type="entry name" value="BLL2464 PROTEIN"/>
    <property type="match status" value="1"/>
</dbReference>
<keyword evidence="1" id="KW-1133">Transmembrane helix</keyword>
<dbReference type="EMBL" id="AODQ01000056">
    <property type="protein sequence ID" value="EMR02495.1"/>
    <property type="molecule type" value="Genomic_DNA"/>
</dbReference>
<evidence type="ECO:0000313" key="4">
    <source>
        <dbReference type="Proteomes" id="UP000011910"/>
    </source>
</evidence>
<organism evidence="3 4">
    <name type="scientific">Cesiribacter andamanensis AMV16</name>
    <dbReference type="NCBI Taxonomy" id="1279009"/>
    <lineage>
        <taxon>Bacteria</taxon>
        <taxon>Pseudomonadati</taxon>
        <taxon>Bacteroidota</taxon>
        <taxon>Cytophagia</taxon>
        <taxon>Cytophagales</taxon>
        <taxon>Cesiribacteraceae</taxon>
        <taxon>Cesiribacter</taxon>
    </lineage>
</organism>